<evidence type="ECO:0000256" key="2">
    <source>
        <dbReference type="ARBA" id="ARBA00022741"/>
    </source>
</evidence>
<feature type="binding site" evidence="6">
    <location>
        <begin position="201"/>
        <end position="208"/>
    </location>
    <ligand>
        <name>GTP</name>
        <dbReference type="ChEBI" id="CHEBI:37565"/>
    </ligand>
</feature>
<feature type="binding site" evidence="6">
    <location>
        <begin position="248"/>
        <end position="251"/>
    </location>
    <ligand>
        <name>GTP</name>
        <dbReference type="ChEBI" id="CHEBI:37565"/>
    </ligand>
</feature>
<reference evidence="9 10" key="1">
    <citation type="journal article" date="2020" name="Front. Microbiol.">
        <title>Single-cell genomics of novel Actinobacteria with the Wood-Ljungdahl pathway discovered in a serpentinizing system.</title>
        <authorList>
            <person name="Merino N."/>
            <person name="Kawai M."/>
            <person name="Boyd E.S."/>
            <person name="Colman D.R."/>
            <person name="McGlynn S.E."/>
            <person name="Nealson K.H."/>
            <person name="Kurokawa K."/>
            <person name="Hongoh Y."/>
        </authorList>
    </citation>
    <scope>NUCLEOTIDE SEQUENCE [LARGE SCALE GENOMIC DNA]</scope>
    <source>
        <strain evidence="9 10">S33</strain>
    </source>
</reference>
<comment type="caution">
    <text evidence="9">The sequence shown here is derived from an EMBL/GenBank/DDBJ whole genome shotgun (WGS) entry which is preliminary data.</text>
</comment>
<dbReference type="PANTHER" id="PTHR10229">
    <property type="entry name" value="GTP-BINDING PROTEIN HFLX"/>
    <property type="match status" value="1"/>
</dbReference>
<dbReference type="EMBL" id="BLRY01000052">
    <property type="protein sequence ID" value="GFP27651.1"/>
    <property type="molecule type" value="Genomic_DNA"/>
</dbReference>
<dbReference type="Gene3D" id="3.40.50.11060">
    <property type="entry name" value="GTPase HflX, N-terminal domain"/>
    <property type="match status" value="1"/>
</dbReference>
<accession>A0A6V8QCM7</accession>
<gene>
    <name evidence="5" type="primary">hflX</name>
    <name evidence="9" type="ORF">HKBW3S33_01062</name>
</gene>
<comment type="subunit">
    <text evidence="5">Monomer. Associates with the 50S ribosomal subunit.</text>
</comment>
<dbReference type="InterPro" id="IPR006073">
    <property type="entry name" value="GTP-bd"/>
</dbReference>
<keyword evidence="4 5" id="KW-0342">GTP-binding</keyword>
<comment type="cofactor">
    <cofactor evidence="7">
        <name>Mg(2+)</name>
        <dbReference type="ChEBI" id="CHEBI:18420"/>
    </cofactor>
</comment>
<dbReference type="PRINTS" id="PR00326">
    <property type="entry name" value="GTP1OBG"/>
</dbReference>
<dbReference type="Pfam" id="PF16360">
    <property type="entry name" value="GTP-bdg_M"/>
    <property type="match status" value="1"/>
</dbReference>
<keyword evidence="2 5" id="KW-0547">Nucleotide-binding</keyword>
<sequence length="366" mass="41156">MIKKAVIVHIINPRKMKLEKEYLDELLYLAEGAGFTIVEVVKQKISAPRAPFYIGKGKLQEIKEIALDNDVETVIFGVNNLSPSFKHKIEDFLKLEVIDRTRLTLNIFEAHASSKESKIQVELALLRYELPRLKGRGEELSRLGGGIATRGPGEMEIEKERRIIRKRVNTLEKSLKTLFKNRGTMSKSRKKQNIPVVSIIGYTSAGKTSIFNILTKSDFTVDSKPFTTLDPKVRYGYLGNNHGALFIDTVGFIRDLPMELFTAFKATFSEASNADLLLLIVDVSQDNINEHIETIYKVLKDLRIEDKPSILLANKIDLLENIGTVVNSIIAIYDGLVIPTSAVSLEGIYDLKQSLREKLTHANTLV</sequence>
<dbReference type="Pfam" id="PF01926">
    <property type="entry name" value="MMR_HSR1"/>
    <property type="match status" value="1"/>
</dbReference>
<dbReference type="InterPro" id="IPR042108">
    <property type="entry name" value="GTPase_HflX_N_sf"/>
</dbReference>
<dbReference type="Proteomes" id="UP000591948">
    <property type="component" value="Unassembled WGS sequence"/>
</dbReference>
<protein>
    <recommendedName>
        <fullName evidence="5">GTPase HflX</fullName>
    </recommendedName>
    <alternativeName>
        <fullName evidence="5">GTP-binding protein HflX</fullName>
    </alternativeName>
</protein>
<feature type="binding site" evidence="7">
    <location>
        <position position="208"/>
    </location>
    <ligand>
        <name>Mg(2+)</name>
        <dbReference type="ChEBI" id="CHEBI:18420"/>
    </ligand>
</feature>
<evidence type="ECO:0000256" key="6">
    <source>
        <dbReference type="PIRSR" id="PIRSR006809-1"/>
    </source>
</evidence>
<dbReference type="GO" id="GO:0046872">
    <property type="term" value="F:metal ion binding"/>
    <property type="evidence" value="ECO:0007669"/>
    <property type="project" value="UniProtKB-KW"/>
</dbReference>
<dbReference type="GO" id="GO:0005525">
    <property type="term" value="F:GTP binding"/>
    <property type="evidence" value="ECO:0007669"/>
    <property type="project" value="UniProtKB-UniRule"/>
</dbReference>
<dbReference type="Gene3D" id="6.10.250.2860">
    <property type="match status" value="1"/>
</dbReference>
<dbReference type="PANTHER" id="PTHR10229:SF0">
    <property type="entry name" value="GTP-BINDING PROTEIN 6-RELATED"/>
    <property type="match status" value="1"/>
</dbReference>
<dbReference type="PIRSF" id="PIRSF006809">
    <property type="entry name" value="GTP-binding_hflX_prd"/>
    <property type="match status" value="1"/>
</dbReference>
<feature type="binding site" evidence="6">
    <location>
        <begin position="314"/>
        <end position="317"/>
    </location>
    <ligand>
        <name>GTP</name>
        <dbReference type="ChEBI" id="CHEBI:37565"/>
    </ligand>
</feature>
<dbReference type="GO" id="GO:0005737">
    <property type="term" value="C:cytoplasm"/>
    <property type="evidence" value="ECO:0007669"/>
    <property type="project" value="UniProtKB-SubCell"/>
</dbReference>
<organism evidence="9 10">
    <name type="scientific">Candidatus Hakubella thermalkaliphila</name>
    <dbReference type="NCBI Taxonomy" id="2754717"/>
    <lineage>
        <taxon>Bacteria</taxon>
        <taxon>Bacillati</taxon>
        <taxon>Actinomycetota</taxon>
        <taxon>Actinomycetota incertae sedis</taxon>
        <taxon>Candidatus Hakubellales</taxon>
        <taxon>Candidatus Hakubellaceae</taxon>
        <taxon>Candidatus Hakubella</taxon>
    </lineage>
</organism>
<dbReference type="GO" id="GO:0003924">
    <property type="term" value="F:GTPase activity"/>
    <property type="evidence" value="ECO:0007669"/>
    <property type="project" value="UniProtKB-UniRule"/>
</dbReference>
<keyword evidence="1 7" id="KW-0479">Metal-binding</keyword>
<evidence type="ECO:0000259" key="8">
    <source>
        <dbReference type="PROSITE" id="PS51705"/>
    </source>
</evidence>
<comment type="similarity">
    <text evidence="5">Belongs to the TRAFAC class OBG-HflX-like GTPase superfamily. HflX GTPase family.</text>
</comment>
<dbReference type="CDD" id="cd01878">
    <property type="entry name" value="HflX"/>
    <property type="match status" value="1"/>
</dbReference>
<feature type="binding site" evidence="7">
    <location>
        <position position="228"/>
    </location>
    <ligand>
        <name>Mg(2+)</name>
        <dbReference type="ChEBI" id="CHEBI:18420"/>
    </ligand>
</feature>
<dbReference type="InterPro" id="IPR027417">
    <property type="entry name" value="P-loop_NTPase"/>
</dbReference>
<keyword evidence="10" id="KW-1185">Reference proteome</keyword>
<dbReference type="AlphaFoldDB" id="A0A6V8QCM7"/>
<keyword evidence="5" id="KW-0963">Cytoplasm</keyword>
<proteinExistence type="inferred from homology"/>
<dbReference type="GO" id="GO:0043022">
    <property type="term" value="F:ribosome binding"/>
    <property type="evidence" value="ECO:0007669"/>
    <property type="project" value="TreeGrafter"/>
</dbReference>
<evidence type="ECO:0000256" key="7">
    <source>
        <dbReference type="PIRSR" id="PIRSR006809-2"/>
    </source>
</evidence>
<dbReference type="InterPro" id="IPR016496">
    <property type="entry name" value="GTPase_HflX"/>
</dbReference>
<dbReference type="InterPro" id="IPR025121">
    <property type="entry name" value="GTPase_HflX_N"/>
</dbReference>
<name>A0A6V8QCM7_9ACTN</name>
<dbReference type="RefSeq" id="WP_176233416.1">
    <property type="nucleotide sequence ID" value="NZ_BLRY01000052.1"/>
</dbReference>
<dbReference type="NCBIfam" id="TIGR03156">
    <property type="entry name" value="GTP_HflX"/>
    <property type="match status" value="1"/>
</dbReference>
<evidence type="ECO:0000313" key="10">
    <source>
        <dbReference type="Proteomes" id="UP000591948"/>
    </source>
</evidence>
<comment type="subcellular location">
    <subcellularLocation>
        <location evidence="5">Cytoplasm</location>
    </subcellularLocation>
    <text evidence="5">May associate with membranes.</text>
</comment>
<feature type="binding site" evidence="6">
    <location>
        <begin position="226"/>
        <end position="230"/>
    </location>
    <ligand>
        <name>GTP</name>
        <dbReference type="ChEBI" id="CHEBI:37565"/>
    </ligand>
</feature>
<evidence type="ECO:0000256" key="3">
    <source>
        <dbReference type="ARBA" id="ARBA00022842"/>
    </source>
</evidence>
<evidence type="ECO:0000313" key="9">
    <source>
        <dbReference type="EMBL" id="GFP27651.1"/>
    </source>
</evidence>
<dbReference type="HAMAP" id="MF_00900">
    <property type="entry name" value="GTPase_HflX"/>
    <property type="match status" value="1"/>
</dbReference>
<comment type="function">
    <text evidence="5">GTPase that associates with the 50S ribosomal subunit and may have a role during protein synthesis or ribosome biogenesis.</text>
</comment>
<dbReference type="PROSITE" id="PS51705">
    <property type="entry name" value="G_HFLX"/>
    <property type="match status" value="1"/>
</dbReference>
<dbReference type="Gene3D" id="3.40.50.300">
    <property type="entry name" value="P-loop containing nucleotide triphosphate hydrolases"/>
    <property type="match status" value="1"/>
</dbReference>
<evidence type="ECO:0000256" key="5">
    <source>
        <dbReference type="HAMAP-Rule" id="MF_00900"/>
    </source>
</evidence>
<dbReference type="InterPro" id="IPR030394">
    <property type="entry name" value="G_HFLX_dom"/>
</dbReference>
<evidence type="ECO:0000256" key="4">
    <source>
        <dbReference type="ARBA" id="ARBA00023134"/>
    </source>
</evidence>
<feature type="domain" description="Hflx-type G" evidence="8">
    <location>
        <begin position="195"/>
        <end position="363"/>
    </location>
</feature>
<keyword evidence="3 7" id="KW-0460">Magnesium</keyword>
<dbReference type="Pfam" id="PF13167">
    <property type="entry name" value="GTP-bdg_N"/>
    <property type="match status" value="1"/>
</dbReference>
<dbReference type="InterPro" id="IPR032305">
    <property type="entry name" value="GTP-bd_M"/>
</dbReference>
<dbReference type="SUPFAM" id="SSF52540">
    <property type="entry name" value="P-loop containing nucleoside triphosphate hydrolases"/>
    <property type="match status" value="1"/>
</dbReference>
<evidence type="ECO:0000256" key="1">
    <source>
        <dbReference type="ARBA" id="ARBA00022723"/>
    </source>
</evidence>